<dbReference type="InterPro" id="IPR020568">
    <property type="entry name" value="Ribosomal_Su5_D2-typ_SF"/>
</dbReference>
<sequence>MKLINRSINKQSINWFSSSESHDDVEAVVKNFKDLILAQGTPALDIINKQLGLKKLKAFKVSSKEISSSDQAVSDEMKCAILTASKNIQLVCENEKSNLSSSPIETTKGITIWKEFRAIDSVGLYVPGGTAPLISSLLMQIIPATLAGCSNIIICSPPDIHGKISPEILWICKLYNLSNIYKVGGAQAILAMAYGTTIVPQVSKIFGPGNAYVSYAKELVSKDVAIDLPAGPSEVMIVTNEVKNASLAAADALSQLEHGVDSKAFVVSQKLNVLMKVKSEVLKQKKNLKRETILNKSIKNLILIKCKSVIDASQLINECAPEHLILLDEDYSKYLPSINNAGSIFCGSLSPESFGDYASGSNHVLPTNGHAKTYSGLGIKDFGKQISLQAATAEGFMNLKDTVTTLALAEGLDGHAAAVDIRRSRVLEIDKSRSCVEIRKTNETNIYVNLNLDGTGKYSINTGLNFLDHLLEQFSKHSKIDLHLTCDGDLYIDEHHTIEDIAITLGSAINTALSDRLGISRYSSVETLVMDEVKCSVSIDLASRRYLSFQCSKLREIVGDFP</sequence>
<dbReference type="Pfam" id="PF00815">
    <property type="entry name" value="Histidinol_dh"/>
    <property type="match status" value="1"/>
</dbReference>
<dbReference type="InterPro" id="IPR020565">
    <property type="entry name" value="ImidazoleglycerP_deHydtase_CS"/>
</dbReference>
<dbReference type="PANTHER" id="PTHR21256:SF2">
    <property type="entry name" value="HISTIDINE BIOSYNTHESIS TRIFUNCTIONAL PROTEIN"/>
    <property type="match status" value="1"/>
</dbReference>
<dbReference type="Gene3D" id="1.20.5.1300">
    <property type="match status" value="1"/>
</dbReference>
<dbReference type="FunFam" id="3.30.230.40:FF:000003">
    <property type="entry name" value="Imidazoleglycerol-phosphate dehydratase HisB"/>
    <property type="match status" value="1"/>
</dbReference>
<dbReference type="Proteomes" id="UP000050874">
    <property type="component" value="Unassembled WGS sequence"/>
</dbReference>
<evidence type="ECO:0000256" key="6">
    <source>
        <dbReference type="ARBA" id="ARBA00023002"/>
    </source>
</evidence>
<dbReference type="FunFam" id="3.40.50.1980:FF:000001">
    <property type="entry name" value="Histidinol dehydrogenase"/>
    <property type="match status" value="1"/>
</dbReference>
<evidence type="ECO:0000256" key="8">
    <source>
        <dbReference type="ARBA" id="ARBA00023239"/>
    </source>
</evidence>
<dbReference type="SUPFAM" id="SSF54211">
    <property type="entry name" value="Ribosomal protein S5 domain 2-like"/>
    <property type="match status" value="1"/>
</dbReference>
<keyword evidence="3" id="KW-0028">Amino-acid biosynthesis</keyword>
<organism evidence="9 10">
    <name type="scientific">SAR86 cluster bacterium BACL1 MAG-120920-bin57</name>
    <dbReference type="NCBI Taxonomy" id="1655571"/>
    <lineage>
        <taxon>Bacteria</taxon>
        <taxon>Pseudomonadati</taxon>
        <taxon>Pseudomonadota</taxon>
        <taxon>Gammaproteobacteria</taxon>
        <taxon>SAR86 cluster</taxon>
    </lineage>
</organism>
<dbReference type="InterPro" id="IPR000807">
    <property type="entry name" value="ImidazoleglycerolP_deHydtase"/>
</dbReference>
<keyword evidence="5" id="KW-0862">Zinc</keyword>
<keyword evidence="7" id="KW-0368">Histidine biosynthesis</keyword>
<dbReference type="InterPro" id="IPR012131">
    <property type="entry name" value="Hstdl_DH"/>
</dbReference>
<dbReference type="InterPro" id="IPR001692">
    <property type="entry name" value="Histidinol_DH_CS"/>
</dbReference>
<keyword evidence="8" id="KW-0456">Lyase</keyword>
<dbReference type="PROSITE" id="PS00611">
    <property type="entry name" value="HISOL_DEHYDROGENASE"/>
    <property type="match status" value="1"/>
</dbReference>
<dbReference type="InterPro" id="IPR038494">
    <property type="entry name" value="IGPD_sf"/>
</dbReference>
<dbReference type="InterPro" id="IPR016161">
    <property type="entry name" value="Ald_DH/histidinol_DH"/>
</dbReference>
<dbReference type="PROSITE" id="PS00954">
    <property type="entry name" value="IGP_DEHYDRATASE_1"/>
    <property type="match status" value="1"/>
</dbReference>
<proteinExistence type="predicted"/>
<accession>A0A0R2PRE6</accession>
<evidence type="ECO:0000313" key="9">
    <source>
        <dbReference type="EMBL" id="KRO40516.1"/>
    </source>
</evidence>
<comment type="pathway">
    <text evidence="2">Amino-acid biosynthesis; L-histidine biosynthesis; L-histidine from 5-phospho-alpha-D-ribose 1-diphosphate: step 6/9.</text>
</comment>
<dbReference type="EMBL" id="LIAV01000101">
    <property type="protein sequence ID" value="KRO40516.1"/>
    <property type="molecule type" value="Genomic_DNA"/>
</dbReference>
<dbReference type="GO" id="GO:0004424">
    <property type="term" value="F:imidazoleglycerol-phosphate dehydratase activity"/>
    <property type="evidence" value="ECO:0007669"/>
    <property type="project" value="InterPro"/>
</dbReference>
<dbReference type="GO" id="GO:0004399">
    <property type="term" value="F:histidinol dehydrogenase activity"/>
    <property type="evidence" value="ECO:0007669"/>
    <property type="project" value="TreeGrafter"/>
</dbReference>
<dbReference type="AlphaFoldDB" id="A0A0R2PRE6"/>
<evidence type="ECO:0000256" key="4">
    <source>
        <dbReference type="ARBA" id="ARBA00022723"/>
    </source>
</evidence>
<evidence type="ECO:0000256" key="5">
    <source>
        <dbReference type="ARBA" id="ARBA00022833"/>
    </source>
</evidence>
<keyword evidence="6" id="KW-0560">Oxidoreductase</keyword>
<dbReference type="NCBIfam" id="TIGR00069">
    <property type="entry name" value="hisD"/>
    <property type="match status" value="1"/>
</dbReference>
<evidence type="ECO:0000256" key="2">
    <source>
        <dbReference type="ARBA" id="ARBA00005047"/>
    </source>
</evidence>
<dbReference type="GO" id="GO:0051287">
    <property type="term" value="F:NAD binding"/>
    <property type="evidence" value="ECO:0007669"/>
    <property type="project" value="InterPro"/>
</dbReference>
<name>A0A0R2PRE6_9GAMM</name>
<reference evidence="10" key="1">
    <citation type="submission" date="2015-10" db="EMBL/GenBank/DDBJ databases">
        <title>Metagenome-Assembled Genomes uncover a global brackish microbiome.</title>
        <authorList>
            <person name="Hugerth L.W."/>
            <person name="Larsson J."/>
            <person name="Alneberg J."/>
            <person name="Lindh M.V."/>
            <person name="Legrand C."/>
            <person name="Pinhassi J."/>
            <person name="Andersson A."/>
        </authorList>
    </citation>
    <scope>NUCLEOTIDE SEQUENCE [LARGE SCALE GENOMIC DNA]</scope>
</reference>
<dbReference type="Gene3D" id="3.40.50.1980">
    <property type="entry name" value="Nitrogenase molybdenum iron protein domain"/>
    <property type="match status" value="2"/>
</dbReference>
<dbReference type="UniPathway" id="UPA00031">
    <property type="reaction ID" value="UER00011"/>
</dbReference>
<dbReference type="PRINTS" id="PR00083">
    <property type="entry name" value="HOLDHDRGNASE"/>
</dbReference>
<dbReference type="Gene3D" id="3.30.230.40">
    <property type="entry name" value="Imidazole glycerol phosphate dehydratase, domain 1"/>
    <property type="match status" value="1"/>
</dbReference>
<dbReference type="PANTHER" id="PTHR21256">
    <property type="entry name" value="HISTIDINOL DEHYDROGENASE HDH"/>
    <property type="match status" value="1"/>
</dbReference>
<dbReference type="SUPFAM" id="SSF53720">
    <property type="entry name" value="ALDH-like"/>
    <property type="match status" value="1"/>
</dbReference>
<dbReference type="GO" id="GO:0046872">
    <property type="term" value="F:metal ion binding"/>
    <property type="evidence" value="ECO:0007669"/>
    <property type="project" value="UniProtKB-KW"/>
</dbReference>
<feature type="non-terminal residue" evidence="9">
    <location>
        <position position="562"/>
    </location>
</feature>
<dbReference type="Pfam" id="PF00475">
    <property type="entry name" value="IGPD"/>
    <property type="match status" value="1"/>
</dbReference>
<comment type="cofactor">
    <cofactor evidence="1">
        <name>Zn(2+)</name>
        <dbReference type="ChEBI" id="CHEBI:29105"/>
    </cofactor>
</comment>
<dbReference type="CDD" id="cd06572">
    <property type="entry name" value="Histidinol_dh"/>
    <property type="match status" value="1"/>
</dbReference>
<evidence type="ECO:0000256" key="1">
    <source>
        <dbReference type="ARBA" id="ARBA00001947"/>
    </source>
</evidence>
<evidence type="ECO:0000256" key="7">
    <source>
        <dbReference type="ARBA" id="ARBA00023102"/>
    </source>
</evidence>
<protein>
    <submittedName>
        <fullName evidence="9">Histidinol dehydrogenase</fullName>
    </submittedName>
</protein>
<dbReference type="GO" id="GO:0000105">
    <property type="term" value="P:L-histidine biosynthetic process"/>
    <property type="evidence" value="ECO:0007669"/>
    <property type="project" value="UniProtKB-UniPathway"/>
</dbReference>
<comment type="caution">
    <text evidence="9">The sequence shown here is derived from an EMBL/GenBank/DDBJ whole genome shotgun (WGS) entry which is preliminary data.</text>
</comment>
<dbReference type="GO" id="GO:0005829">
    <property type="term" value="C:cytosol"/>
    <property type="evidence" value="ECO:0007669"/>
    <property type="project" value="TreeGrafter"/>
</dbReference>
<evidence type="ECO:0000256" key="3">
    <source>
        <dbReference type="ARBA" id="ARBA00022605"/>
    </source>
</evidence>
<keyword evidence="4" id="KW-0479">Metal-binding</keyword>
<evidence type="ECO:0000313" key="10">
    <source>
        <dbReference type="Proteomes" id="UP000050874"/>
    </source>
</evidence>
<gene>
    <name evidence="9" type="ORF">ABR63_02140</name>
</gene>